<organism evidence="1 2">
    <name type="scientific">Passalora fulva</name>
    <name type="common">Tomato leaf mold</name>
    <name type="synonym">Cladosporium fulvum</name>
    <dbReference type="NCBI Taxonomy" id="5499"/>
    <lineage>
        <taxon>Eukaryota</taxon>
        <taxon>Fungi</taxon>
        <taxon>Dikarya</taxon>
        <taxon>Ascomycota</taxon>
        <taxon>Pezizomycotina</taxon>
        <taxon>Dothideomycetes</taxon>
        <taxon>Dothideomycetidae</taxon>
        <taxon>Mycosphaerellales</taxon>
        <taxon>Mycosphaerellaceae</taxon>
        <taxon>Fulvia</taxon>
    </lineage>
</organism>
<sequence length="233" mass="26940">MATESTKHIFPFFDLPAELREMVHDETLTVQTTHMPNDFLVQATNVPPTRLEAQPSHLRIKDVFLRSHFGGDRHDLIPPKLPRPALTIRKLTVQLAMDSFREWRLDSMKDWIVSLVRWTPILLSFDIRIVTWFDLAELDSWKKALTEQEWHGIRALKSLRLVAVDDWDLVEFIEGGTTAAQVVLEWSKDTNEIEELEDFVEVQDEAEDPNALADARKVVVVDESKSPERRASM</sequence>
<dbReference type="Proteomes" id="UP000756132">
    <property type="component" value="Chromosome 3"/>
</dbReference>
<dbReference type="RefSeq" id="XP_047759305.1">
    <property type="nucleotide sequence ID" value="XM_047907444.1"/>
</dbReference>
<dbReference type="GeneID" id="71988174"/>
<name>A0A9Q8P6F1_PASFU</name>
<dbReference type="KEGG" id="ffu:CLAFUR5_08296"/>
<protein>
    <submittedName>
        <fullName evidence="1">Uncharacterized protein</fullName>
    </submittedName>
</protein>
<dbReference type="EMBL" id="CP090165">
    <property type="protein sequence ID" value="UJO14939.1"/>
    <property type="molecule type" value="Genomic_DNA"/>
</dbReference>
<dbReference type="OrthoDB" id="3650808at2759"/>
<dbReference type="AlphaFoldDB" id="A0A9Q8P6F1"/>
<evidence type="ECO:0000313" key="1">
    <source>
        <dbReference type="EMBL" id="UJO14939.1"/>
    </source>
</evidence>
<proteinExistence type="predicted"/>
<gene>
    <name evidence="1" type="ORF">CLAFUR5_08296</name>
</gene>
<keyword evidence="2" id="KW-1185">Reference proteome</keyword>
<evidence type="ECO:0000313" key="2">
    <source>
        <dbReference type="Proteomes" id="UP000756132"/>
    </source>
</evidence>
<reference evidence="1" key="2">
    <citation type="journal article" date="2022" name="Microb. Genom.">
        <title>A chromosome-scale genome assembly of the tomato pathogen Cladosporium fulvum reveals a compartmentalized genome architecture and the presence of a dispensable chromosome.</title>
        <authorList>
            <person name="Zaccaron A.Z."/>
            <person name="Chen L.H."/>
            <person name="Samaras A."/>
            <person name="Stergiopoulos I."/>
        </authorList>
    </citation>
    <scope>NUCLEOTIDE SEQUENCE</scope>
    <source>
        <strain evidence="1">Race5_Kim</strain>
    </source>
</reference>
<accession>A0A9Q8P6F1</accession>
<reference evidence="1" key="1">
    <citation type="submission" date="2021-12" db="EMBL/GenBank/DDBJ databases">
        <authorList>
            <person name="Zaccaron A."/>
            <person name="Stergiopoulos I."/>
        </authorList>
    </citation>
    <scope>NUCLEOTIDE SEQUENCE</scope>
    <source>
        <strain evidence="1">Race5_Kim</strain>
    </source>
</reference>